<dbReference type="PANTHER" id="PTHR47619">
    <property type="entry name" value="METALLO-HYDROLASE YYCJ-RELATED"/>
    <property type="match status" value="1"/>
</dbReference>
<feature type="domain" description="Metallo-beta-lactamase" evidence="1">
    <location>
        <begin position="11"/>
        <end position="187"/>
    </location>
</feature>
<dbReference type="Pfam" id="PF12706">
    <property type="entry name" value="Lactamase_B_2"/>
    <property type="match status" value="1"/>
</dbReference>
<dbReference type="InterPro" id="IPR001279">
    <property type="entry name" value="Metallo-B-lactamas"/>
</dbReference>
<dbReference type="AlphaFoldDB" id="A0A9X2KT53"/>
<accession>A0A9X2KT53</accession>
<dbReference type="RefSeq" id="WP_253967186.1">
    <property type="nucleotide sequence ID" value="NZ_JAMFTH010000001.1"/>
</dbReference>
<keyword evidence="3" id="KW-1185">Reference proteome</keyword>
<sequence length="261" mass="28578">MRFASLGSGSKGNSTLIEWSGGAILVDCGFSVRETEARLARLQYSASDLSAVLVTHEHGDHVKGVAALARRYNLPVYMTPGTYHSRDYGALPELNLIENYQSFALAQLQIEPVAVPHDAREPAQFIFTYEGLSLGLLTDLGNISPHVERRYGNCQALILEANHDPMMLAGGPYPPSLKQRVGGLWGHLSNQQAAGFLQRYPMQVLQHLVVAHISQKNNSLELVKQALEPFVGTVANTLYACQDEGFDWLQLTSPVHAEAAL</sequence>
<reference evidence="2" key="1">
    <citation type="submission" date="2022-05" db="EMBL/GenBank/DDBJ databases">
        <authorList>
            <person name="Sun H.-N."/>
        </authorList>
    </citation>
    <scope>NUCLEOTIDE SEQUENCE</scope>
    <source>
        <strain evidence="2">HB14</strain>
    </source>
</reference>
<dbReference type="EMBL" id="JAMFTH010000001">
    <property type="protein sequence ID" value="MCP8898919.1"/>
    <property type="molecule type" value="Genomic_DNA"/>
</dbReference>
<dbReference type="InterPro" id="IPR052533">
    <property type="entry name" value="WalJ/YycJ-like"/>
</dbReference>
<evidence type="ECO:0000313" key="2">
    <source>
        <dbReference type="EMBL" id="MCP8898919.1"/>
    </source>
</evidence>
<proteinExistence type="predicted"/>
<dbReference type="Gene3D" id="3.60.15.10">
    <property type="entry name" value="Ribonuclease Z/Hydroxyacylglutathione hydrolase-like"/>
    <property type="match status" value="1"/>
</dbReference>
<organism evidence="2 3">
    <name type="scientific">Gilvimarinus xylanilyticus</name>
    <dbReference type="NCBI Taxonomy" id="2944139"/>
    <lineage>
        <taxon>Bacteria</taxon>
        <taxon>Pseudomonadati</taxon>
        <taxon>Pseudomonadota</taxon>
        <taxon>Gammaproteobacteria</taxon>
        <taxon>Cellvibrionales</taxon>
        <taxon>Cellvibrionaceae</taxon>
        <taxon>Gilvimarinus</taxon>
    </lineage>
</organism>
<reference evidence="2" key="2">
    <citation type="submission" date="2023-01" db="EMBL/GenBank/DDBJ databases">
        <title>Gilvimarinus xylanilyticus HB14 isolated from Caulerpa lentillifera aquaculture base in Hainan, China.</title>
        <authorList>
            <person name="Zhang Y.-J."/>
        </authorList>
    </citation>
    <scope>NUCLEOTIDE SEQUENCE</scope>
    <source>
        <strain evidence="2">HB14</strain>
    </source>
</reference>
<dbReference type="InterPro" id="IPR036866">
    <property type="entry name" value="RibonucZ/Hydroxyglut_hydro"/>
</dbReference>
<dbReference type="SUPFAM" id="SSF56281">
    <property type="entry name" value="Metallo-hydrolase/oxidoreductase"/>
    <property type="match status" value="1"/>
</dbReference>
<gene>
    <name evidence="2" type="ORF">M6D89_06365</name>
</gene>
<dbReference type="SMART" id="SM00849">
    <property type="entry name" value="Lactamase_B"/>
    <property type="match status" value="1"/>
</dbReference>
<comment type="caution">
    <text evidence="2">The sequence shown here is derived from an EMBL/GenBank/DDBJ whole genome shotgun (WGS) entry which is preliminary data.</text>
</comment>
<dbReference type="Proteomes" id="UP001139319">
    <property type="component" value="Unassembled WGS sequence"/>
</dbReference>
<evidence type="ECO:0000313" key="3">
    <source>
        <dbReference type="Proteomes" id="UP001139319"/>
    </source>
</evidence>
<evidence type="ECO:0000259" key="1">
    <source>
        <dbReference type="SMART" id="SM00849"/>
    </source>
</evidence>
<name>A0A9X2KT53_9GAMM</name>
<dbReference type="PANTHER" id="PTHR47619:SF1">
    <property type="entry name" value="EXODEOXYRIBONUCLEASE WALJ"/>
    <property type="match status" value="1"/>
</dbReference>
<protein>
    <submittedName>
        <fullName evidence="2">MBL fold metallo-hydrolase</fullName>
    </submittedName>
</protein>